<reference evidence="3" key="1">
    <citation type="journal article" date="2019" name="Sci. Rep.">
        <title>Draft genome of Tanacetum cinerariifolium, the natural source of mosquito coil.</title>
        <authorList>
            <person name="Yamashiro T."/>
            <person name="Shiraishi A."/>
            <person name="Satake H."/>
            <person name="Nakayama K."/>
        </authorList>
    </citation>
    <scope>NUCLEOTIDE SEQUENCE</scope>
</reference>
<dbReference type="Pfam" id="PF25597">
    <property type="entry name" value="SH3_retrovirus"/>
    <property type="match status" value="1"/>
</dbReference>
<gene>
    <name evidence="3" type="ORF">Tci_012050</name>
</gene>
<dbReference type="EMBL" id="BKCJ010001255">
    <property type="protein sequence ID" value="GEU40072.1"/>
    <property type="molecule type" value="Genomic_DNA"/>
</dbReference>
<evidence type="ECO:0000256" key="1">
    <source>
        <dbReference type="SAM" id="MobiDB-lite"/>
    </source>
</evidence>
<feature type="region of interest" description="Disordered" evidence="1">
    <location>
        <begin position="402"/>
        <end position="437"/>
    </location>
</feature>
<organism evidence="3">
    <name type="scientific">Tanacetum cinerariifolium</name>
    <name type="common">Dalmatian daisy</name>
    <name type="synonym">Chrysanthemum cinerariifolium</name>
    <dbReference type="NCBI Taxonomy" id="118510"/>
    <lineage>
        <taxon>Eukaryota</taxon>
        <taxon>Viridiplantae</taxon>
        <taxon>Streptophyta</taxon>
        <taxon>Embryophyta</taxon>
        <taxon>Tracheophyta</taxon>
        <taxon>Spermatophyta</taxon>
        <taxon>Magnoliopsida</taxon>
        <taxon>eudicotyledons</taxon>
        <taxon>Gunneridae</taxon>
        <taxon>Pentapetalae</taxon>
        <taxon>asterids</taxon>
        <taxon>campanulids</taxon>
        <taxon>Asterales</taxon>
        <taxon>Asteraceae</taxon>
        <taxon>Asteroideae</taxon>
        <taxon>Anthemideae</taxon>
        <taxon>Anthemidinae</taxon>
        <taxon>Tanacetum</taxon>
    </lineage>
</organism>
<protein>
    <submittedName>
        <fullName evidence="3">Retrovirus-related Pol polyprotein from transposon TNT 1-94</fullName>
    </submittedName>
</protein>
<dbReference type="AlphaFoldDB" id="A0A6L2JTY1"/>
<proteinExistence type="predicted"/>
<dbReference type="InterPro" id="IPR057670">
    <property type="entry name" value="SH3_retrovirus"/>
</dbReference>
<name>A0A6L2JTY1_TANCI</name>
<evidence type="ECO:0000313" key="3">
    <source>
        <dbReference type="EMBL" id="GEU40072.1"/>
    </source>
</evidence>
<evidence type="ECO:0000259" key="2">
    <source>
        <dbReference type="Pfam" id="PF25597"/>
    </source>
</evidence>
<sequence length="437" mass="49884">MKPQNLSSDPTAIHECTRMVGRLRRAFQATVAFHDDHVSGSLALETKASSTKEVTRLKRKVKVLIVLVDNELTIGKNHARNGKWVDITMRKGMTKKWSQKPKTGLRDSILDSKLPNFSTKRILVLESQAINESLETLRTFTVSETKQITPSVPTEVKDTEQESKLNELTKLVQMLIDGKRYIREPIWYLDNGFSRSMIGVKSYLHKYVEQPSPKLLHLNFKNINKLAKQNKVLGLPSLVYSKDKPCTICEKGSTIELHSKLNKTSSSGNVCIFFIWNCLDQERIHDIGYFHVFGCRVFIHNHKDHLGKFDAKANDGYSLVYSYVSNAFRVYSIRRQQIEETCHVTFNKSVEAIKFTNTLVDEIGIDDSSIYPPDEFQKDDPSREYQVDYDVSYYIIPHGRNNIEGPEPITEPLVPDVTQSHIPNQASTSSHPAPQDR</sequence>
<feature type="domain" description="Retroviral polymerase SH3-like" evidence="2">
    <location>
        <begin position="295"/>
        <end position="350"/>
    </location>
</feature>
<feature type="compositionally biased region" description="Polar residues" evidence="1">
    <location>
        <begin position="417"/>
        <end position="437"/>
    </location>
</feature>
<comment type="caution">
    <text evidence="3">The sequence shown here is derived from an EMBL/GenBank/DDBJ whole genome shotgun (WGS) entry which is preliminary data.</text>
</comment>
<accession>A0A6L2JTY1</accession>